<feature type="transmembrane region" description="Helical" evidence="1">
    <location>
        <begin position="44"/>
        <end position="69"/>
    </location>
</feature>
<comment type="caution">
    <text evidence="2">The sequence shown here is derived from an EMBL/GenBank/DDBJ whole genome shotgun (WGS) entry which is preliminary data.</text>
</comment>
<feature type="transmembrane region" description="Helical" evidence="1">
    <location>
        <begin position="75"/>
        <end position="108"/>
    </location>
</feature>
<reference evidence="2 3" key="1">
    <citation type="submission" date="2024-08" db="EMBL/GenBank/DDBJ databases">
        <authorList>
            <person name="Cucini C."/>
            <person name="Frati F."/>
        </authorList>
    </citation>
    <scope>NUCLEOTIDE SEQUENCE [LARGE SCALE GENOMIC DNA]</scope>
</reference>
<keyword evidence="3" id="KW-1185">Reference proteome</keyword>
<gene>
    <name evidence="2" type="ORF">ODALV1_LOCUS26395</name>
</gene>
<evidence type="ECO:0000313" key="3">
    <source>
        <dbReference type="Proteomes" id="UP001642540"/>
    </source>
</evidence>
<evidence type="ECO:0000313" key="2">
    <source>
        <dbReference type="EMBL" id="CAL8136338.1"/>
    </source>
</evidence>
<keyword evidence="1" id="KW-1133">Transmembrane helix</keyword>
<name>A0ABP1RUT9_9HEXA</name>
<keyword evidence="1" id="KW-0472">Membrane</keyword>
<evidence type="ECO:0000256" key="1">
    <source>
        <dbReference type="SAM" id="Phobius"/>
    </source>
</evidence>
<feature type="transmembrane region" description="Helical" evidence="1">
    <location>
        <begin position="705"/>
        <end position="725"/>
    </location>
</feature>
<keyword evidence="1" id="KW-0812">Transmembrane</keyword>
<dbReference type="EMBL" id="CAXLJM020000111">
    <property type="protein sequence ID" value="CAL8136338.1"/>
    <property type="molecule type" value="Genomic_DNA"/>
</dbReference>
<sequence>MIAPIILSYKNEPNRSAEEKFRQQLHVHNQLFIIVTSCNFAARWFFALSAFLGISITVALTYAIIMLYGKVALSFYIIACLIDMTCLVLLLFFCYHGAIPLILSTGLIEFWKEKKMGRAEMKSARAMRPAACMSVEGLRKNIILKTETGSIESLINKSLAYSELDSFSKTIFAREELKPYLDATPQQKFAPLDNFFKYLSKFAKCFVHLTNFQNVDIEPTEFPIVIHHHIPALLTVTDEEDELHDEVMRWIPTGLNFTGVSLETYSCPFSTLVEHDTGICLNFNPHKFFMRARPWNCELNVALYPPLYVFSRGAPWILGTTNLEFFLKYPRLWNRQIGDDIHRDYHSTIRTKVFNAWIIDSMYENQWTMKHFSEWKIERSPFFLLNILSHDVHFLMETRRTQSPQSWSSEITNVKIPLFCTIIHLGSGSCSTVPRDYIISSLEWHAKDLEGLYDTLAFERNKEWTIIANNENSLIWEMGFVKHFSMCENYIEHKDNQDYSDLTYQSYLYVSLESEIENIYNEMEEKIEEGEVYMHEQLEQIEILVKHSEMLPTTIDTIHEVRKEFFPPYLNATMFASRAKVDHHQADSLVRTLFTKWQRKYAFESLKRCNKVALILPSFVCHRFAQKLSEEISKERIYVSKQVLHEHSFDVRLKGPITLYALKRFKWMQVSGIWEFWIQIFRDRTLYIEKQARTELKKPTMSGNISILFTTWIVGVAIGTVVFFVEIIKLIYSFIRFVIDQANQLIRIIVRKLIRRDNGPIHESAVS</sequence>
<organism evidence="2 3">
    <name type="scientific">Orchesella dallaii</name>
    <dbReference type="NCBI Taxonomy" id="48710"/>
    <lineage>
        <taxon>Eukaryota</taxon>
        <taxon>Metazoa</taxon>
        <taxon>Ecdysozoa</taxon>
        <taxon>Arthropoda</taxon>
        <taxon>Hexapoda</taxon>
        <taxon>Collembola</taxon>
        <taxon>Entomobryomorpha</taxon>
        <taxon>Entomobryoidea</taxon>
        <taxon>Orchesellidae</taxon>
        <taxon>Orchesellinae</taxon>
        <taxon>Orchesella</taxon>
    </lineage>
</organism>
<protein>
    <submittedName>
        <fullName evidence="2">Uncharacterized protein</fullName>
    </submittedName>
</protein>
<proteinExistence type="predicted"/>
<accession>A0ABP1RUT9</accession>
<dbReference type="Proteomes" id="UP001642540">
    <property type="component" value="Unassembled WGS sequence"/>
</dbReference>